<dbReference type="Proteomes" id="UP000215902">
    <property type="component" value="Unassembled WGS sequence"/>
</dbReference>
<keyword evidence="2" id="KW-1185">Reference proteome</keyword>
<evidence type="ECO:0000313" key="1">
    <source>
        <dbReference type="EMBL" id="PAA50253.1"/>
    </source>
</evidence>
<accession>A0A267DLS5</accession>
<gene>
    <name evidence="1" type="ORF">BOX15_Mlig027128g1</name>
</gene>
<comment type="caution">
    <text evidence="1">The sequence shown here is derived from an EMBL/GenBank/DDBJ whole genome shotgun (WGS) entry which is preliminary data.</text>
</comment>
<organism evidence="1 2">
    <name type="scientific">Macrostomum lignano</name>
    <dbReference type="NCBI Taxonomy" id="282301"/>
    <lineage>
        <taxon>Eukaryota</taxon>
        <taxon>Metazoa</taxon>
        <taxon>Spiralia</taxon>
        <taxon>Lophotrochozoa</taxon>
        <taxon>Platyhelminthes</taxon>
        <taxon>Rhabditophora</taxon>
        <taxon>Macrostomorpha</taxon>
        <taxon>Macrostomida</taxon>
        <taxon>Macrostomidae</taxon>
        <taxon>Macrostomum</taxon>
    </lineage>
</organism>
<reference evidence="1 2" key="1">
    <citation type="submission" date="2017-06" db="EMBL/GenBank/DDBJ databases">
        <title>A platform for efficient transgenesis in Macrostomum lignano, a flatworm model organism for stem cell research.</title>
        <authorList>
            <person name="Berezikov E."/>
        </authorList>
    </citation>
    <scope>NUCLEOTIDE SEQUENCE [LARGE SCALE GENOMIC DNA]</scope>
    <source>
        <strain evidence="1">DV1</strain>
        <tissue evidence="1">Whole organism</tissue>
    </source>
</reference>
<proteinExistence type="predicted"/>
<dbReference type="AlphaFoldDB" id="A0A267DLS5"/>
<dbReference type="EMBL" id="NIVC01003684">
    <property type="protein sequence ID" value="PAA50253.1"/>
    <property type="molecule type" value="Genomic_DNA"/>
</dbReference>
<evidence type="ECO:0000313" key="2">
    <source>
        <dbReference type="Proteomes" id="UP000215902"/>
    </source>
</evidence>
<name>A0A267DLS5_9PLAT</name>
<dbReference type="OrthoDB" id="687730at2759"/>
<feature type="non-terminal residue" evidence="1">
    <location>
        <position position="1"/>
    </location>
</feature>
<protein>
    <submittedName>
        <fullName evidence="1">Uncharacterized protein</fullName>
    </submittedName>
</protein>
<sequence>ALTFQTALREASGILEKLTHNVGRRLGFGEVSVLLPHSLSEKLAQLNHSRLQLHPATWQRPENADFVVSPDIKESDEGVVRDKFVCGAQAEKVQLSTKILESSNAYRPRTMALYFSQFRWGLFSEAPPGDADFKVSDPRHRHNKDADNLLNMNCNQRSAAEVIRDHEDFLRPINSATKMNSNFNVRLVVEPERRRVVIVMDISGSMGSVRSRLLCLSCVASLPQFHALLYPNRFVTIFHFFIFHEAFRNTACWVNDFCNQFL</sequence>